<evidence type="ECO:0000256" key="1">
    <source>
        <dbReference type="SAM" id="Coils"/>
    </source>
</evidence>
<dbReference type="Pfam" id="PF01926">
    <property type="entry name" value="MMR_HSR1"/>
    <property type="match status" value="1"/>
</dbReference>
<dbReference type="Proteomes" id="UP000185860">
    <property type="component" value="Unassembled WGS sequence"/>
</dbReference>
<protein>
    <recommendedName>
        <fullName evidence="3">G domain-containing protein</fullName>
    </recommendedName>
</protein>
<dbReference type="CDD" id="cd07177">
    <property type="entry name" value="terB_like"/>
    <property type="match status" value="1"/>
</dbReference>
<evidence type="ECO:0000256" key="2">
    <source>
        <dbReference type="SAM" id="Phobius"/>
    </source>
</evidence>
<keyword evidence="2" id="KW-1133">Transmembrane helix</keyword>
<dbReference type="Gene3D" id="3.40.50.300">
    <property type="entry name" value="P-loop containing nucleotide triphosphate hydrolases"/>
    <property type="match status" value="1"/>
</dbReference>
<dbReference type="InterPro" id="IPR006073">
    <property type="entry name" value="GTP-bd"/>
</dbReference>
<dbReference type="RefSeq" id="WP_073594006.1">
    <property type="nucleotide sequence ID" value="NZ_MRCE01000012.1"/>
</dbReference>
<dbReference type="STRING" id="454136.NIES2119_13450"/>
<keyword evidence="1" id="KW-0175">Coiled coil</keyword>
<feature type="domain" description="G" evidence="3">
    <location>
        <begin position="244"/>
        <end position="351"/>
    </location>
</feature>
<accession>A0A1U7IJ84</accession>
<dbReference type="Gene3D" id="1.10.3680.10">
    <property type="entry name" value="TerB-like"/>
    <property type="match status" value="1"/>
</dbReference>
<keyword evidence="2" id="KW-0812">Transmembrane</keyword>
<dbReference type="InterPro" id="IPR029024">
    <property type="entry name" value="TerB-like"/>
</dbReference>
<dbReference type="Pfam" id="PF10722">
    <property type="entry name" value="YbjN"/>
    <property type="match status" value="1"/>
</dbReference>
<comment type="caution">
    <text evidence="4">The sequence shown here is derived from an EMBL/GenBank/DDBJ whole genome shotgun (WGS) entry which is preliminary data.</text>
</comment>
<feature type="transmembrane region" description="Helical" evidence="2">
    <location>
        <begin position="631"/>
        <end position="649"/>
    </location>
</feature>
<dbReference type="AlphaFoldDB" id="A0A1U7IJ84"/>
<name>A0A1U7IJ84_9CYAN</name>
<feature type="coiled-coil region" evidence="1">
    <location>
        <begin position="201"/>
        <end position="228"/>
    </location>
</feature>
<reference evidence="4 5" key="1">
    <citation type="submission" date="2016-11" db="EMBL/GenBank/DDBJ databases">
        <title>Draft Genome Sequences of Nine Cyanobacterial Strains from Diverse Habitats.</title>
        <authorList>
            <person name="Zhu T."/>
            <person name="Hou S."/>
            <person name="Lu X."/>
            <person name="Hess W.R."/>
        </authorList>
    </citation>
    <scope>NUCLEOTIDE SEQUENCE [LARGE SCALE GENOMIC DNA]</scope>
    <source>
        <strain evidence="4 5">IAM M-71</strain>
    </source>
</reference>
<organism evidence="4 5">
    <name type="scientific">[Phormidium ambiguum] IAM M-71</name>
    <dbReference type="NCBI Taxonomy" id="454136"/>
    <lineage>
        <taxon>Bacteria</taxon>
        <taxon>Bacillati</taxon>
        <taxon>Cyanobacteriota</taxon>
        <taxon>Cyanophyceae</taxon>
        <taxon>Oscillatoriophycideae</taxon>
        <taxon>Aerosakkonematales</taxon>
        <taxon>Aerosakkonemataceae</taxon>
        <taxon>Floridanema</taxon>
    </lineage>
</organism>
<dbReference type="InterPro" id="IPR027417">
    <property type="entry name" value="P-loop_NTPase"/>
</dbReference>
<keyword evidence="2" id="KW-0472">Membrane</keyword>
<evidence type="ECO:0000313" key="5">
    <source>
        <dbReference type="Proteomes" id="UP000185860"/>
    </source>
</evidence>
<evidence type="ECO:0000313" key="4">
    <source>
        <dbReference type="EMBL" id="OKH37257.1"/>
    </source>
</evidence>
<dbReference type="OrthoDB" id="434560at2"/>
<dbReference type="CDD" id="cd17033">
    <property type="entry name" value="DR1245-like"/>
    <property type="match status" value="1"/>
</dbReference>
<dbReference type="InterPro" id="IPR019660">
    <property type="entry name" value="Put_sensory_transdc_reg_YbjN"/>
</dbReference>
<dbReference type="GO" id="GO:0005525">
    <property type="term" value="F:GTP binding"/>
    <property type="evidence" value="ECO:0007669"/>
    <property type="project" value="InterPro"/>
</dbReference>
<sequence>MPNPETSEQLDYPFLLVTHIACADQQIHNKELKYLHALEQQRRVGQSTKEEKERILAQDEHLIPVDFVAQQVPQQERSWSMGEILVMTHIDGFYSPLEREMVDRIGQIWNWSSEKIQSFVESAKTYTFTQDISNKSKLEDNLWKDSDYRNAIHQCTEIAKQDFIFTESALQAAKTTLDNLKTGIDRSLETIQQKTSGNANAQTAQEVAKQLEATKQSLEAEIVKKIKDVCESLDAKQRALSYFTIAFMGKTKAGKSTLHAIMTGEGWNAIGVGKQRTTRLNRVYEWENIRIIDTPGIGAPGGKTDEEIAQSIVNEADVICYLVTNDSIQETEFGFLRLLKEKAKSLIILLNVHKNFRDSRRGPYELEKFLKNPDKLFTLDGSTGLGGHIDRIRRYAQQHYGNDYFQIIPVMLLAAQLSYESEHQQHKNELFKASLMQKFLDEIRLSLVEYGAIRRSQTLLGCTVGDVENPYQWVVQQAEIYKKSTERLQNKRLTILKKIQQAANDASNSLKNEIESIFKDALNAIPSFAELHWKSSESTMESAWERELKNIRFEERLNTAYKEAITQFTKETHDSLEEVGKELQLIAKLGGLTFNFNEHDSNDERNFFRIGGGILALAGAVIVFIPPVAAIGLIIGVVGGVLNFIGGFFKSKQQKRREAVENISTSLQRQIKEFQPKTISNALKQLDTSCNEVKINVDSYFNNLIAGLDTIAQHLKSAESQLEKKIDLINRAYAKRLIDWCCHRYEPLTPDCIDAVIAKVRRDSIGRINITTKIPLDLKVDAAQIETVIQQSVTFEQPQTALVKTPDKRGELVMTNLFESIVNFFEKDDWNFEEVDSEKSLRLKVEMENSTYTGYAIVDDENNTFVFYSASPVKIPKSKYLPVAEFLARANNGLIIGNFEMDFEDGEIRYKTSIIADQELSYSVIENLVYTNLSTIDNYFPGFMRIIYGGISPEEALNQIEQEEE</sequence>
<dbReference type="EMBL" id="MRCE01000012">
    <property type="protein sequence ID" value="OKH37257.1"/>
    <property type="molecule type" value="Genomic_DNA"/>
</dbReference>
<dbReference type="SUPFAM" id="SSF158682">
    <property type="entry name" value="TerB-like"/>
    <property type="match status" value="1"/>
</dbReference>
<dbReference type="SUPFAM" id="SSF52540">
    <property type="entry name" value="P-loop containing nucleoside triphosphate hydrolases"/>
    <property type="match status" value="1"/>
</dbReference>
<gene>
    <name evidence="4" type="ORF">NIES2119_13450</name>
</gene>
<evidence type="ECO:0000259" key="3">
    <source>
        <dbReference type="Pfam" id="PF01926"/>
    </source>
</evidence>
<proteinExistence type="predicted"/>
<dbReference type="CDD" id="cd00882">
    <property type="entry name" value="Ras_like_GTPase"/>
    <property type="match status" value="1"/>
</dbReference>